<dbReference type="CDD" id="cd00170">
    <property type="entry name" value="SEC14"/>
    <property type="match status" value="1"/>
</dbReference>
<dbReference type="GO" id="GO:0005737">
    <property type="term" value="C:cytoplasm"/>
    <property type="evidence" value="ECO:0007669"/>
    <property type="project" value="TreeGrafter"/>
</dbReference>
<dbReference type="InterPro" id="IPR051064">
    <property type="entry name" value="SEC14/CRAL-TRIO_domain"/>
</dbReference>
<dbReference type="PANTHER" id="PTHR23324:SF83">
    <property type="entry name" value="SEC14-LIKE PROTEIN 2"/>
    <property type="match status" value="1"/>
</dbReference>
<dbReference type="InterPro" id="IPR001251">
    <property type="entry name" value="CRAL-TRIO_dom"/>
</dbReference>
<dbReference type="Gene3D" id="2.60.120.680">
    <property type="entry name" value="GOLD domain"/>
    <property type="match status" value="1"/>
</dbReference>
<organism evidence="3 4">
    <name type="scientific">Leptomonas seymouri</name>
    <dbReference type="NCBI Taxonomy" id="5684"/>
    <lineage>
        <taxon>Eukaryota</taxon>
        <taxon>Discoba</taxon>
        <taxon>Euglenozoa</taxon>
        <taxon>Kinetoplastea</taxon>
        <taxon>Metakinetoplastina</taxon>
        <taxon>Trypanosomatida</taxon>
        <taxon>Trypanosomatidae</taxon>
        <taxon>Leishmaniinae</taxon>
        <taxon>Leptomonas</taxon>
    </lineage>
</organism>
<comment type="caution">
    <text evidence="3">The sequence shown here is derived from an EMBL/GenBank/DDBJ whole genome shotgun (WGS) entry which is preliminary data.</text>
</comment>
<evidence type="ECO:0000259" key="2">
    <source>
        <dbReference type="PROSITE" id="PS50191"/>
    </source>
</evidence>
<name>A0A0N0P9K9_LEPSE</name>
<sequence>MVNITDIPESVPETATLTPEKEGLIQELLSKVDEHYTENVPFCIARENTAERRRIFAYRFLTARRWKVKNALEMVKNTVAFRAQHHIDDWKLFPCAFPLKGYDEDALCEMLKTMPGCDALFPREGVDEVDLCYRALQASYVNVYHYWDKEGHPVLYDCCGRANVGQILRGLSRITNPGKSLSDVIVPYHVYMNEVQYYLIEYADRLSRQAGKHPIHGITVVMDMEGLSFRVVRRNFIQVIRAIFEVDQAYYPEVLHRLFVLNAPRFFRVAYDLVKGSLDENTRHKLVFSSSKSEALEILRRVISDDRIPQELGGGCRCEGGCLPRYVEPTTEAQLMATDAVFGVAPEEDVEKEVVYLKAGKEWTHAYALVENGEVAWEFTVANGAEVVFTAAFEPSTLSSGADATSAGHHVKPRKGSLSRTSTEGVDLPTMTVKHEKLNTDMDIFKATNAGTLTLTLSNKHSWIHGKQIEIRVAHIKPLD</sequence>
<gene>
    <name evidence="3" type="ORF">ABL78_0070</name>
</gene>
<dbReference type="Proteomes" id="UP000038009">
    <property type="component" value="Unassembled WGS sequence"/>
</dbReference>
<evidence type="ECO:0000313" key="4">
    <source>
        <dbReference type="Proteomes" id="UP000038009"/>
    </source>
</evidence>
<dbReference type="SUPFAM" id="SSF101576">
    <property type="entry name" value="Supernatant protein factor (SPF), C-terminal domain"/>
    <property type="match status" value="1"/>
</dbReference>
<feature type="region of interest" description="Disordered" evidence="1">
    <location>
        <begin position="399"/>
        <end position="424"/>
    </location>
</feature>
<dbReference type="Gene3D" id="3.40.525.10">
    <property type="entry name" value="CRAL-TRIO lipid binding domain"/>
    <property type="match status" value="1"/>
</dbReference>
<dbReference type="EMBL" id="LJSK01000001">
    <property type="protein sequence ID" value="KPI90837.1"/>
    <property type="molecule type" value="Genomic_DNA"/>
</dbReference>
<evidence type="ECO:0000256" key="1">
    <source>
        <dbReference type="SAM" id="MobiDB-lite"/>
    </source>
</evidence>
<evidence type="ECO:0000313" key="3">
    <source>
        <dbReference type="EMBL" id="KPI90837.1"/>
    </source>
</evidence>
<dbReference type="InterPro" id="IPR036273">
    <property type="entry name" value="CRAL/TRIO_N_dom_sf"/>
</dbReference>
<dbReference type="PANTHER" id="PTHR23324">
    <property type="entry name" value="SEC14 RELATED PROTEIN"/>
    <property type="match status" value="1"/>
</dbReference>
<dbReference type="AlphaFoldDB" id="A0A0N0P9K9"/>
<keyword evidence="4" id="KW-1185">Reference proteome</keyword>
<protein>
    <recommendedName>
        <fullName evidence="2">CRAL-TRIO domain-containing protein</fullName>
    </recommendedName>
</protein>
<feature type="domain" description="CRAL-TRIO" evidence="2">
    <location>
        <begin position="128"/>
        <end position="320"/>
    </location>
</feature>
<dbReference type="SMART" id="SM00516">
    <property type="entry name" value="SEC14"/>
    <property type="match status" value="1"/>
</dbReference>
<dbReference type="VEuPathDB" id="TriTrypDB:Lsey_0001_0700"/>
<dbReference type="InterPro" id="IPR036865">
    <property type="entry name" value="CRAL-TRIO_dom_sf"/>
</dbReference>
<dbReference type="InterPro" id="IPR036598">
    <property type="entry name" value="GOLD_dom_sf"/>
</dbReference>
<dbReference type="OrthoDB" id="1434354at2759"/>
<dbReference type="OMA" id="MNEVQYY"/>
<reference evidence="3 4" key="1">
    <citation type="journal article" date="2015" name="PLoS Pathog.">
        <title>Leptomonas seymouri: Adaptations to the Dixenous Life Cycle Analyzed by Genome Sequencing, Transcriptome Profiling and Co-infection with Leishmania donovani.</title>
        <authorList>
            <person name="Kraeva N."/>
            <person name="Butenko A."/>
            <person name="Hlavacova J."/>
            <person name="Kostygov A."/>
            <person name="Myskova J."/>
            <person name="Grybchuk D."/>
            <person name="Lestinova T."/>
            <person name="Votypka J."/>
            <person name="Volf P."/>
            <person name="Opperdoes F."/>
            <person name="Flegontov P."/>
            <person name="Lukes J."/>
            <person name="Yurchenko V."/>
        </authorList>
    </citation>
    <scope>NUCLEOTIDE SEQUENCE [LARGE SCALE GENOMIC DNA]</scope>
    <source>
        <strain evidence="3 4">ATCC 30220</strain>
    </source>
</reference>
<dbReference type="SUPFAM" id="SSF52087">
    <property type="entry name" value="CRAL/TRIO domain"/>
    <property type="match status" value="1"/>
</dbReference>
<dbReference type="SUPFAM" id="SSF46938">
    <property type="entry name" value="CRAL/TRIO N-terminal domain"/>
    <property type="match status" value="1"/>
</dbReference>
<dbReference type="Pfam" id="PF00650">
    <property type="entry name" value="CRAL_TRIO"/>
    <property type="match status" value="1"/>
</dbReference>
<dbReference type="PROSITE" id="PS50191">
    <property type="entry name" value="CRAL_TRIO"/>
    <property type="match status" value="1"/>
</dbReference>
<accession>A0A0N0P9K9</accession>
<proteinExistence type="predicted"/>